<protein>
    <submittedName>
        <fullName evidence="2">Uncharacterized protein</fullName>
    </submittedName>
</protein>
<reference evidence="2 3" key="1">
    <citation type="journal article" date="2018" name="Nat. Ecol. Evol.">
        <title>Pezizomycetes genomes reveal the molecular basis of ectomycorrhizal truffle lifestyle.</title>
        <authorList>
            <person name="Murat C."/>
            <person name="Payen T."/>
            <person name="Noel B."/>
            <person name="Kuo A."/>
            <person name="Morin E."/>
            <person name="Chen J."/>
            <person name="Kohler A."/>
            <person name="Krizsan K."/>
            <person name="Balestrini R."/>
            <person name="Da Silva C."/>
            <person name="Montanini B."/>
            <person name="Hainaut M."/>
            <person name="Levati E."/>
            <person name="Barry K.W."/>
            <person name="Belfiori B."/>
            <person name="Cichocki N."/>
            <person name="Clum A."/>
            <person name="Dockter R.B."/>
            <person name="Fauchery L."/>
            <person name="Guy J."/>
            <person name="Iotti M."/>
            <person name="Le Tacon F."/>
            <person name="Lindquist E.A."/>
            <person name="Lipzen A."/>
            <person name="Malagnac F."/>
            <person name="Mello A."/>
            <person name="Molinier V."/>
            <person name="Miyauchi S."/>
            <person name="Poulain J."/>
            <person name="Riccioni C."/>
            <person name="Rubini A."/>
            <person name="Sitrit Y."/>
            <person name="Splivallo R."/>
            <person name="Traeger S."/>
            <person name="Wang M."/>
            <person name="Zifcakova L."/>
            <person name="Wipf D."/>
            <person name="Zambonelli A."/>
            <person name="Paolocci F."/>
            <person name="Nowrousian M."/>
            <person name="Ottonello S."/>
            <person name="Baldrian P."/>
            <person name="Spatafora J.W."/>
            <person name="Henrissat B."/>
            <person name="Nagy L.G."/>
            <person name="Aury J.M."/>
            <person name="Wincker P."/>
            <person name="Grigoriev I.V."/>
            <person name="Bonfante P."/>
            <person name="Martin F.M."/>
        </authorList>
    </citation>
    <scope>NUCLEOTIDE SEQUENCE [LARGE SCALE GENOMIC DNA]</scope>
    <source>
        <strain evidence="2 3">ATCC MYA-4762</strain>
    </source>
</reference>
<keyword evidence="1" id="KW-0472">Membrane</keyword>
<dbReference type="OrthoDB" id="5483215at2759"/>
<dbReference type="EMBL" id="ML121575">
    <property type="protein sequence ID" value="RPB20234.1"/>
    <property type="molecule type" value="Genomic_DNA"/>
</dbReference>
<evidence type="ECO:0000313" key="3">
    <source>
        <dbReference type="Proteomes" id="UP000267821"/>
    </source>
</evidence>
<feature type="transmembrane region" description="Helical" evidence="1">
    <location>
        <begin position="25"/>
        <end position="46"/>
    </location>
</feature>
<evidence type="ECO:0000256" key="1">
    <source>
        <dbReference type="SAM" id="Phobius"/>
    </source>
</evidence>
<dbReference type="AlphaFoldDB" id="A0A3N4LBG7"/>
<sequence>MVAQDMGKIKADIGKMNGDLSTMKWQMGTLLVAVVGFGGTLLGCFIKRELFDGPKQPKIPEQPKKPEQPMQLNVKEFMSLVEDMKAITSTLKTMTDADTRKNV</sequence>
<dbReference type="InParanoid" id="A0A3N4LBG7"/>
<gene>
    <name evidence="2" type="ORF">L211DRAFT_841914</name>
</gene>
<keyword evidence="1" id="KW-0812">Transmembrane</keyword>
<dbReference type="Proteomes" id="UP000267821">
    <property type="component" value="Unassembled WGS sequence"/>
</dbReference>
<organism evidence="2 3">
    <name type="scientific">Terfezia boudieri ATCC MYA-4762</name>
    <dbReference type="NCBI Taxonomy" id="1051890"/>
    <lineage>
        <taxon>Eukaryota</taxon>
        <taxon>Fungi</taxon>
        <taxon>Dikarya</taxon>
        <taxon>Ascomycota</taxon>
        <taxon>Pezizomycotina</taxon>
        <taxon>Pezizomycetes</taxon>
        <taxon>Pezizales</taxon>
        <taxon>Pezizaceae</taxon>
        <taxon>Terfezia</taxon>
    </lineage>
</organism>
<keyword evidence="3" id="KW-1185">Reference proteome</keyword>
<name>A0A3N4LBG7_9PEZI</name>
<evidence type="ECO:0000313" key="2">
    <source>
        <dbReference type="EMBL" id="RPB20234.1"/>
    </source>
</evidence>
<proteinExistence type="predicted"/>
<accession>A0A3N4LBG7</accession>
<keyword evidence="1" id="KW-1133">Transmembrane helix</keyword>